<keyword evidence="2" id="KW-0732">Signal</keyword>
<accession>A0A8E2EDB6</accession>
<feature type="chain" id="PRO_5034705856" evidence="2">
    <location>
        <begin position="16"/>
        <end position="248"/>
    </location>
</feature>
<evidence type="ECO:0000313" key="4">
    <source>
        <dbReference type="Proteomes" id="UP000250266"/>
    </source>
</evidence>
<dbReference type="Proteomes" id="UP000250266">
    <property type="component" value="Unassembled WGS sequence"/>
</dbReference>
<protein>
    <submittedName>
        <fullName evidence="3">Uncharacterized protein</fullName>
    </submittedName>
</protein>
<evidence type="ECO:0000256" key="1">
    <source>
        <dbReference type="SAM" id="MobiDB-lite"/>
    </source>
</evidence>
<dbReference type="AlphaFoldDB" id="A0A8E2EDB6"/>
<reference evidence="3 4" key="1">
    <citation type="journal article" date="2016" name="Nat. Commun.">
        <title>Ectomycorrhizal ecology is imprinted in the genome of the dominant symbiotic fungus Cenococcum geophilum.</title>
        <authorList>
            <consortium name="DOE Joint Genome Institute"/>
            <person name="Peter M."/>
            <person name="Kohler A."/>
            <person name="Ohm R.A."/>
            <person name="Kuo A."/>
            <person name="Krutzmann J."/>
            <person name="Morin E."/>
            <person name="Arend M."/>
            <person name="Barry K.W."/>
            <person name="Binder M."/>
            <person name="Choi C."/>
            <person name="Clum A."/>
            <person name="Copeland A."/>
            <person name="Grisel N."/>
            <person name="Haridas S."/>
            <person name="Kipfer T."/>
            <person name="LaButti K."/>
            <person name="Lindquist E."/>
            <person name="Lipzen A."/>
            <person name="Maire R."/>
            <person name="Meier B."/>
            <person name="Mihaltcheva S."/>
            <person name="Molinier V."/>
            <person name="Murat C."/>
            <person name="Poggeler S."/>
            <person name="Quandt C.A."/>
            <person name="Sperisen C."/>
            <person name="Tritt A."/>
            <person name="Tisserant E."/>
            <person name="Crous P.W."/>
            <person name="Henrissat B."/>
            <person name="Nehls U."/>
            <person name="Egli S."/>
            <person name="Spatafora J.W."/>
            <person name="Grigoriev I.V."/>
            <person name="Martin F.M."/>
        </authorList>
    </citation>
    <scope>NUCLEOTIDE SEQUENCE [LARGE SCALE GENOMIC DNA]</scope>
    <source>
        <strain evidence="3 4">CBS 459.81</strain>
    </source>
</reference>
<name>A0A8E2EDB6_9PEZI</name>
<evidence type="ECO:0000313" key="3">
    <source>
        <dbReference type="EMBL" id="OCK81937.1"/>
    </source>
</evidence>
<evidence type="ECO:0000256" key="2">
    <source>
        <dbReference type="SAM" id="SignalP"/>
    </source>
</evidence>
<organism evidence="3 4">
    <name type="scientific">Lepidopterella palustris CBS 459.81</name>
    <dbReference type="NCBI Taxonomy" id="1314670"/>
    <lineage>
        <taxon>Eukaryota</taxon>
        <taxon>Fungi</taxon>
        <taxon>Dikarya</taxon>
        <taxon>Ascomycota</taxon>
        <taxon>Pezizomycotina</taxon>
        <taxon>Dothideomycetes</taxon>
        <taxon>Pleosporomycetidae</taxon>
        <taxon>Mytilinidiales</taxon>
        <taxon>Argynnaceae</taxon>
        <taxon>Lepidopterella</taxon>
    </lineage>
</organism>
<sequence>MIILVALVLIGVAVGVGVAVGTKKHGGSSTSLAAESATAGLSNNPSLSFTGTPTSSIQSSSSTSSPTSTSLSVLSAVYGASDVTDTAKSILPQKENIFIPTEPTLPFPDSWFGYRKCLALLLRYGSVDNQDLRTFIACEGTGNYTLVPGNVSLSPNTEATTNLGPSTSTFHIISVIWGPTEIRDSNIYQKLFDCASKSQAVSFSNEFFGQDTWNGTAKSAAVFYTTDNFSTVKNIFGREGQNASFSLL</sequence>
<gene>
    <name evidence="3" type="ORF">K432DRAFT_294384</name>
</gene>
<keyword evidence="4" id="KW-1185">Reference proteome</keyword>
<dbReference type="EMBL" id="KV744904">
    <property type="protein sequence ID" value="OCK81937.1"/>
    <property type="molecule type" value="Genomic_DNA"/>
</dbReference>
<proteinExistence type="predicted"/>
<feature type="region of interest" description="Disordered" evidence="1">
    <location>
        <begin position="50"/>
        <end position="69"/>
    </location>
</feature>
<dbReference type="OrthoDB" id="3799656at2759"/>
<feature type="signal peptide" evidence="2">
    <location>
        <begin position="1"/>
        <end position="15"/>
    </location>
</feature>